<dbReference type="InterPro" id="IPR011659">
    <property type="entry name" value="WD40"/>
</dbReference>
<protein>
    <submittedName>
        <fullName evidence="1">Unannotated protein</fullName>
    </submittedName>
</protein>
<dbReference type="InterPro" id="IPR022519">
    <property type="entry name" value="Gloeo/Verruco_rpt"/>
</dbReference>
<dbReference type="Pfam" id="PF07676">
    <property type="entry name" value="PD40"/>
    <property type="match status" value="2"/>
</dbReference>
<organism evidence="1">
    <name type="scientific">freshwater metagenome</name>
    <dbReference type="NCBI Taxonomy" id="449393"/>
    <lineage>
        <taxon>unclassified sequences</taxon>
        <taxon>metagenomes</taxon>
        <taxon>ecological metagenomes</taxon>
    </lineage>
</organism>
<name>A0A6J6SPP1_9ZZZZ</name>
<dbReference type="NCBIfam" id="TIGR03803">
    <property type="entry name" value="Gloeo_Verruco"/>
    <property type="match status" value="5"/>
</dbReference>
<gene>
    <name evidence="1" type="ORF">UFOPK2786_00548</name>
</gene>
<dbReference type="SUPFAM" id="SSF69304">
    <property type="entry name" value="Tricorn protease N-terminal domain"/>
    <property type="match status" value="1"/>
</dbReference>
<sequence>MTTKRMTLITAALAMMAIAVAPAVQASSSDAAVRLNGSNGSFLPYSPNCGSDWCYGTSWFGGSLNMGTIYRVKPDGTSFSVLGNFEGANGLQPSQAPAISPDGTTLYGTTSQGGDSGSGVIYQADTATGVITALASFTGPNGSTPQAPPIIVGDSLFGVAGQGGKNSRGVVWTMPRAGGAITVIHSFTGGTKDVATPFGALMINPSDGMLYGMAFAQAANGLGGIFRVDPVAKSYKLLASFTKETGGVPQTGALVVGPDKALYGNGWALGPDGAGSVFRFSPKTNTIKAVFSYIPTTGTQPYSGVVFSPSGTWMYSLTWKGGQYGGGTLIAIKADGSASKVLKQFSAKTGLNNTAAPTISPDGTRLLFAQNGGRYPLGILYSMVIPASVR</sequence>
<dbReference type="AlphaFoldDB" id="A0A6J6SPP1"/>
<proteinExistence type="predicted"/>
<dbReference type="InterPro" id="IPR011042">
    <property type="entry name" value="6-blade_b-propeller_TolB-like"/>
</dbReference>
<dbReference type="EMBL" id="CAEZYW010000062">
    <property type="protein sequence ID" value="CAB4737026.1"/>
    <property type="molecule type" value="Genomic_DNA"/>
</dbReference>
<reference evidence="1" key="1">
    <citation type="submission" date="2020-05" db="EMBL/GenBank/DDBJ databases">
        <authorList>
            <person name="Chiriac C."/>
            <person name="Salcher M."/>
            <person name="Ghai R."/>
            <person name="Kavagutti S V."/>
        </authorList>
    </citation>
    <scope>NUCLEOTIDE SEQUENCE</scope>
</reference>
<accession>A0A6J6SPP1</accession>
<dbReference type="Gene3D" id="2.120.10.30">
    <property type="entry name" value="TolB, C-terminal domain"/>
    <property type="match status" value="2"/>
</dbReference>
<evidence type="ECO:0000313" key="1">
    <source>
        <dbReference type="EMBL" id="CAB4737026.1"/>
    </source>
</evidence>